<accession>A0ABR8YLB9</accession>
<dbReference type="Pfam" id="PF06736">
    <property type="entry name" value="TMEM175"/>
    <property type="match status" value="1"/>
</dbReference>
<keyword evidence="7" id="KW-0630">Potassium</keyword>
<protein>
    <submittedName>
        <fullName evidence="14">DUF1211 domain-containing protein</fullName>
    </submittedName>
</protein>
<comment type="subcellular location">
    <subcellularLocation>
        <location evidence="1">Membrane</location>
        <topology evidence="1">Multi-pass membrane protein</topology>
    </subcellularLocation>
</comment>
<evidence type="ECO:0000256" key="11">
    <source>
        <dbReference type="ARBA" id="ARBA00023303"/>
    </source>
</evidence>
<dbReference type="Proteomes" id="UP000652763">
    <property type="component" value="Unassembled WGS sequence"/>
</dbReference>
<comment type="catalytic activity">
    <reaction evidence="12">
        <text>K(+)(in) = K(+)(out)</text>
        <dbReference type="Rhea" id="RHEA:29463"/>
        <dbReference type="ChEBI" id="CHEBI:29103"/>
    </reaction>
</comment>
<evidence type="ECO:0000256" key="6">
    <source>
        <dbReference type="ARBA" id="ARBA00022826"/>
    </source>
</evidence>
<sequence>MGNQLFDRSTVEFGRGISFFDAIYGFAITLLITNIDLPPAAAWASVEDLLNTGLLSQLFGFLLSFAGIGTGFRPLLGHLAVPVVFLASIPVTLLAGPVPGRLVWASLLVISPLAGRLSGGNRMKAA</sequence>
<keyword evidence="4" id="KW-0633">Potassium transport</keyword>
<feature type="transmembrane region" description="Helical" evidence="13">
    <location>
        <begin position="102"/>
        <end position="119"/>
    </location>
</feature>
<keyword evidence="11" id="KW-0407">Ion channel</keyword>
<gene>
    <name evidence="14" type="ORF">H9638_14630</name>
</gene>
<evidence type="ECO:0000256" key="10">
    <source>
        <dbReference type="ARBA" id="ARBA00023136"/>
    </source>
</evidence>
<keyword evidence="15" id="KW-1185">Reference proteome</keyword>
<keyword evidence="5 13" id="KW-0812">Transmembrane</keyword>
<feature type="transmembrane region" description="Helical" evidence="13">
    <location>
        <begin position="79"/>
        <end position="96"/>
    </location>
</feature>
<evidence type="ECO:0000256" key="13">
    <source>
        <dbReference type="SAM" id="Phobius"/>
    </source>
</evidence>
<evidence type="ECO:0000256" key="9">
    <source>
        <dbReference type="ARBA" id="ARBA00023065"/>
    </source>
</evidence>
<evidence type="ECO:0000256" key="8">
    <source>
        <dbReference type="ARBA" id="ARBA00022989"/>
    </source>
</evidence>
<evidence type="ECO:0000256" key="12">
    <source>
        <dbReference type="ARBA" id="ARBA00034430"/>
    </source>
</evidence>
<dbReference type="RefSeq" id="WP_191748578.1">
    <property type="nucleotide sequence ID" value="NZ_JACSQC010000007.1"/>
</dbReference>
<evidence type="ECO:0000256" key="2">
    <source>
        <dbReference type="ARBA" id="ARBA00006920"/>
    </source>
</evidence>
<comment type="similarity">
    <text evidence="2">Belongs to the TMEM175 family.</text>
</comment>
<evidence type="ECO:0000313" key="15">
    <source>
        <dbReference type="Proteomes" id="UP000652763"/>
    </source>
</evidence>
<evidence type="ECO:0000256" key="4">
    <source>
        <dbReference type="ARBA" id="ARBA00022538"/>
    </source>
</evidence>
<evidence type="ECO:0000256" key="7">
    <source>
        <dbReference type="ARBA" id="ARBA00022958"/>
    </source>
</evidence>
<proteinExistence type="inferred from homology"/>
<organism evidence="14 15">
    <name type="scientific">Arthrobacter pullicola</name>
    <dbReference type="NCBI Taxonomy" id="2762224"/>
    <lineage>
        <taxon>Bacteria</taxon>
        <taxon>Bacillati</taxon>
        <taxon>Actinomycetota</taxon>
        <taxon>Actinomycetes</taxon>
        <taxon>Micrococcales</taxon>
        <taxon>Micrococcaceae</taxon>
        <taxon>Arthrobacter</taxon>
    </lineage>
</organism>
<reference evidence="14 15" key="1">
    <citation type="submission" date="2020-08" db="EMBL/GenBank/DDBJ databases">
        <title>A Genomic Blueprint of the Chicken Gut Microbiome.</title>
        <authorList>
            <person name="Gilroy R."/>
            <person name="Ravi A."/>
            <person name="Getino M."/>
            <person name="Pursley I."/>
            <person name="Horton D.L."/>
            <person name="Alikhan N.-F."/>
            <person name="Baker D."/>
            <person name="Gharbi K."/>
            <person name="Hall N."/>
            <person name="Watson M."/>
            <person name="Adriaenssens E.M."/>
            <person name="Foster-Nyarko E."/>
            <person name="Jarju S."/>
            <person name="Secka A."/>
            <person name="Antonio M."/>
            <person name="Oren A."/>
            <person name="Chaudhuri R."/>
            <person name="La Ragione R.M."/>
            <person name="Hildebrand F."/>
            <person name="Pallen M.J."/>
        </authorList>
    </citation>
    <scope>NUCLEOTIDE SEQUENCE [LARGE SCALE GENOMIC DNA]</scope>
    <source>
        <strain evidence="14 15">Sa2BUA2</strain>
    </source>
</reference>
<feature type="transmembrane region" description="Helical" evidence="13">
    <location>
        <begin position="12"/>
        <end position="33"/>
    </location>
</feature>
<evidence type="ECO:0000256" key="5">
    <source>
        <dbReference type="ARBA" id="ARBA00022692"/>
    </source>
</evidence>
<evidence type="ECO:0000256" key="3">
    <source>
        <dbReference type="ARBA" id="ARBA00022448"/>
    </source>
</evidence>
<dbReference type="InterPro" id="IPR010617">
    <property type="entry name" value="TMEM175-like"/>
</dbReference>
<dbReference type="EMBL" id="JACSQC010000007">
    <property type="protein sequence ID" value="MBD8045045.1"/>
    <property type="molecule type" value="Genomic_DNA"/>
</dbReference>
<evidence type="ECO:0000256" key="1">
    <source>
        <dbReference type="ARBA" id="ARBA00004141"/>
    </source>
</evidence>
<keyword evidence="8 13" id="KW-1133">Transmembrane helix</keyword>
<keyword evidence="10 13" id="KW-0472">Membrane</keyword>
<name>A0ABR8YLB9_9MICC</name>
<keyword evidence="6" id="KW-0631">Potassium channel</keyword>
<evidence type="ECO:0000313" key="14">
    <source>
        <dbReference type="EMBL" id="MBD8045045.1"/>
    </source>
</evidence>
<comment type="caution">
    <text evidence="14">The sequence shown here is derived from an EMBL/GenBank/DDBJ whole genome shotgun (WGS) entry which is preliminary data.</text>
</comment>
<feature type="transmembrane region" description="Helical" evidence="13">
    <location>
        <begin position="53"/>
        <end position="72"/>
    </location>
</feature>
<keyword evidence="9" id="KW-0406">Ion transport</keyword>
<keyword evidence="3" id="KW-0813">Transport</keyword>